<dbReference type="InterPro" id="IPR005467">
    <property type="entry name" value="His_kinase_dom"/>
</dbReference>
<comment type="caution">
    <text evidence="15">The sequence shown here is derived from an EMBL/GenBank/DDBJ whole genome shotgun (WGS) entry which is preliminary data.</text>
</comment>
<dbReference type="InterPro" id="IPR036097">
    <property type="entry name" value="HisK_dim/P_sf"/>
</dbReference>
<evidence type="ECO:0000256" key="13">
    <source>
        <dbReference type="SAM" id="Phobius"/>
    </source>
</evidence>
<organism evidence="15 16">
    <name type="scientific">Advenella incenata</name>
    <dbReference type="NCBI Taxonomy" id="267800"/>
    <lineage>
        <taxon>Bacteria</taxon>
        <taxon>Pseudomonadati</taxon>
        <taxon>Pseudomonadota</taxon>
        <taxon>Betaproteobacteria</taxon>
        <taxon>Burkholderiales</taxon>
        <taxon>Alcaligenaceae</taxon>
    </lineage>
</organism>
<dbReference type="SMART" id="SM00388">
    <property type="entry name" value="HisKA"/>
    <property type="match status" value="1"/>
</dbReference>
<dbReference type="InterPro" id="IPR038318">
    <property type="entry name" value="KdpD_sf"/>
</dbReference>
<evidence type="ECO:0000256" key="1">
    <source>
        <dbReference type="ARBA" id="ARBA00000085"/>
    </source>
</evidence>
<evidence type="ECO:0000256" key="8">
    <source>
        <dbReference type="ARBA" id="ARBA00022777"/>
    </source>
</evidence>
<protein>
    <recommendedName>
        <fullName evidence="3">histidine kinase</fullName>
        <ecNumber evidence="3">2.7.13.3</ecNumber>
    </recommendedName>
</protein>
<dbReference type="Gene3D" id="1.20.120.620">
    <property type="entry name" value="Backbone structure of the membrane domain of e. Coli histidine kinase receptor kdpd"/>
    <property type="match status" value="1"/>
</dbReference>
<dbReference type="InterPro" id="IPR003852">
    <property type="entry name" value="Sig_transdc_His_kinase_KdpD_N"/>
</dbReference>
<proteinExistence type="predicted"/>
<dbReference type="CDD" id="cd00082">
    <property type="entry name" value="HisKA"/>
    <property type="match status" value="1"/>
</dbReference>
<evidence type="ECO:0000256" key="11">
    <source>
        <dbReference type="ARBA" id="ARBA00023012"/>
    </source>
</evidence>
<dbReference type="Pfam" id="PF13493">
    <property type="entry name" value="DUF4118"/>
    <property type="match status" value="1"/>
</dbReference>
<keyword evidence="10 13" id="KW-1133">Transmembrane helix</keyword>
<dbReference type="InterPro" id="IPR029016">
    <property type="entry name" value="GAF-like_dom_sf"/>
</dbReference>
<reference evidence="15 16" key="1">
    <citation type="submission" date="2019-02" db="EMBL/GenBank/DDBJ databases">
        <title>Genomic Encyclopedia of Type Strains, Phase IV (KMG-IV): sequencing the most valuable type-strain genomes for metagenomic binning, comparative biology and taxonomic classification.</title>
        <authorList>
            <person name="Goeker M."/>
        </authorList>
    </citation>
    <scope>NUCLEOTIDE SEQUENCE [LARGE SCALE GENOMIC DNA]</scope>
    <source>
        <strain evidence="15 16">DSM 23814</strain>
    </source>
</reference>
<evidence type="ECO:0000256" key="5">
    <source>
        <dbReference type="ARBA" id="ARBA00022679"/>
    </source>
</evidence>
<dbReference type="AlphaFoldDB" id="A0A4Q7V4X7"/>
<dbReference type="Pfam" id="PF02702">
    <property type="entry name" value="KdpD"/>
    <property type="match status" value="1"/>
</dbReference>
<evidence type="ECO:0000256" key="4">
    <source>
        <dbReference type="ARBA" id="ARBA00022553"/>
    </source>
</evidence>
<dbReference type="SUPFAM" id="SSF47384">
    <property type="entry name" value="Homodimeric domain of signal transducing histidine kinase"/>
    <property type="match status" value="1"/>
</dbReference>
<dbReference type="InterPro" id="IPR025201">
    <property type="entry name" value="KdpD_TM"/>
</dbReference>
<comment type="subcellular location">
    <subcellularLocation>
        <location evidence="2">Membrane</location>
        <topology evidence="2">Multi-pass membrane protein</topology>
    </subcellularLocation>
</comment>
<comment type="catalytic activity">
    <reaction evidence="1">
        <text>ATP + protein L-histidine = ADP + protein N-phospho-L-histidine.</text>
        <dbReference type="EC" id="2.7.13.3"/>
    </reaction>
</comment>
<dbReference type="EMBL" id="SHKO01000005">
    <property type="protein sequence ID" value="RZT91586.1"/>
    <property type="molecule type" value="Genomic_DNA"/>
</dbReference>
<dbReference type="GO" id="GO:0005524">
    <property type="term" value="F:ATP binding"/>
    <property type="evidence" value="ECO:0007669"/>
    <property type="project" value="UniProtKB-KW"/>
</dbReference>
<dbReference type="PANTHER" id="PTHR45569">
    <property type="entry name" value="SENSOR PROTEIN KDPD"/>
    <property type="match status" value="1"/>
</dbReference>
<feature type="transmembrane region" description="Helical" evidence="13">
    <location>
        <begin position="482"/>
        <end position="503"/>
    </location>
</feature>
<dbReference type="InterPro" id="IPR052023">
    <property type="entry name" value="Histidine_kinase_KdpD"/>
</dbReference>
<dbReference type="Gene3D" id="3.30.565.10">
    <property type="entry name" value="Histidine kinase-like ATPase, C-terminal domain"/>
    <property type="match status" value="1"/>
</dbReference>
<evidence type="ECO:0000313" key="16">
    <source>
        <dbReference type="Proteomes" id="UP000293398"/>
    </source>
</evidence>
<dbReference type="Gene3D" id="3.30.450.40">
    <property type="match status" value="1"/>
</dbReference>
<feature type="transmembrane region" description="Helical" evidence="13">
    <location>
        <begin position="455"/>
        <end position="476"/>
    </location>
</feature>
<dbReference type="Gene3D" id="1.10.287.130">
    <property type="match status" value="1"/>
</dbReference>
<dbReference type="GO" id="GO:0000155">
    <property type="term" value="F:phosphorelay sensor kinase activity"/>
    <property type="evidence" value="ECO:0007669"/>
    <property type="project" value="InterPro"/>
</dbReference>
<dbReference type="InterPro" id="IPR036890">
    <property type="entry name" value="HATPase_C_sf"/>
</dbReference>
<keyword evidence="8 15" id="KW-0418">Kinase</keyword>
<sequence>MVTPYRKDPDQLLEELAREESRQARGKLRIYFGASAGVGKTFSMLTAAHQELAAGHDVVIGVIETHDREDTRQLVLSVPAIPLATIHYRERDIRELDLDAMLARAPQIALIDELAHTNAPGLRHSKRWQDIDELLGAGIDVWTTLNVQHLESLNDIISGITGIRVTETVPDQVFDDADEVILVDITTEALLARLQAGKVYMSEQVPLARQHFFRKGNLIALREIALRRTAERIHKDVRQYRHETYVEAIWRTAEGILVVVDTTLTPNAAQALIRHGSRLSGQMSCPMHVMFLREAANSRAPARSNGDWQLLLQQAEQLQATTTEHYCNGDVMPDIAAYCRSQNLSRLLLDRSVLRRYWWRPSPLLRDRQLGPDIDIIIYGGVSNRQRQAAARAQDRAFAGREPVDWGKVGLALMFACATTALLWPFSSRLAITNIAMLYLALTMVVALRLGRWPGLVCAVSSVALFDFSFIPPLWSFSVADIQYLITLLVMLAVTTLVSQLAAQQRFQGRLALQQTQRVHSLFELAKRLSGSLQKEQIVQESQKLLLSDLGEDVFVILPDAHESLLLPEAGAGHEVAGLDMVAAQWAFDNEEKAGFGADTLAANAFRYFPLHAPVRIRGVLAVRMQGAPHLLSPEWQQQLEIYAHVIAIALERVHFVEVANEFLRQVESEKLRVTMLNVISHDLRTPLTVLIGEAEVLAGESDDNHVRQKAAIILDRARCMHDMMSKLLDMAKIDSGQQHISKSWQSIEELVGGAIRHLDVSARGHVLDIRIAPTLPLVECDPVLIERVIANLVENALRYSQPGTQIDISARHQDDSIQLIVADRGVGLPDAEAQRERLFEKFVRAHPESDATGAGLGLAIARQLVQLHGGTLTAANRAGGGSVFTVQLPALPMPPVLE</sequence>
<evidence type="ECO:0000256" key="10">
    <source>
        <dbReference type="ARBA" id="ARBA00022989"/>
    </source>
</evidence>
<feature type="transmembrane region" description="Helical" evidence="13">
    <location>
        <begin position="406"/>
        <end position="424"/>
    </location>
</feature>
<dbReference type="Pfam" id="PF02518">
    <property type="entry name" value="HATPase_c"/>
    <property type="match status" value="1"/>
</dbReference>
<evidence type="ECO:0000256" key="6">
    <source>
        <dbReference type="ARBA" id="ARBA00022692"/>
    </source>
</evidence>
<evidence type="ECO:0000256" key="12">
    <source>
        <dbReference type="ARBA" id="ARBA00023136"/>
    </source>
</evidence>
<dbReference type="SMART" id="SM00387">
    <property type="entry name" value="HATPase_c"/>
    <property type="match status" value="1"/>
</dbReference>
<dbReference type="PRINTS" id="PR00344">
    <property type="entry name" value="BCTRLSENSOR"/>
</dbReference>
<evidence type="ECO:0000256" key="7">
    <source>
        <dbReference type="ARBA" id="ARBA00022741"/>
    </source>
</evidence>
<dbReference type="PROSITE" id="PS50109">
    <property type="entry name" value="HIS_KIN"/>
    <property type="match status" value="1"/>
</dbReference>
<dbReference type="Gene3D" id="3.40.50.300">
    <property type="entry name" value="P-loop containing nucleotide triphosphate hydrolases"/>
    <property type="match status" value="1"/>
</dbReference>
<dbReference type="Proteomes" id="UP000293398">
    <property type="component" value="Unassembled WGS sequence"/>
</dbReference>
<gene>
    <name evidence="15" type="ORF">EV681_4342</name>
</gene>
<feature type="transmembrane region" description="Helical" evidence="13">
    <location>
        <begin position="430"/>
        <end position="448"/>
    </location>
</feature>
<keyword evidence="9" id="KW-0067">ATP-binding</keyword>
<feature type="domain" description="Histidine kinase" evidence="14">
    <location>
        <begin position="679"/>
        <end position="893"/>
    </location>
</feature>
<evidence type="ECO:0000256" key="3">
    <source>
        <dbReference type="ARBA" id="ARBA00012438"/>
    </source>
</evidence>
<dbReference type="InterPro" id="IPR027417">
    <property type="entry name" value="P-loop_NTPase"/>
</dbReference>
<keyword evidence="5" id="KW-0808">Transferase</keyword>
<keyword evidence="6 13" id="KW-0812">Transmembrane</keyword>
<evidence type="ECO:0000259" key="14">
    <source>
        <dbReference type="PROSITE" id="PS50109"/>
    </source>
</evidence>
<dbReference type="CDD" id="cd00075">
    <property type="entry name" value="HATPase"/>
    <property type="match status" value="1"/>
</dbReference>
<dbReference type="FunFam" id="3.40.50.300:FF:000483">
    <property type="entry name" value="Sensor histidine kinase KdpD"/>
    <property type="match status" value="1"/>
</dbReference>
<evidence type="ECO:0000256" key="9">
    <source>
        <dbReference type="ARBA" id="ARBA00022840"/>
    </source>
</evidence>
<dbReference type="Pfam" id="PF00512">
    <property type="entry name" value="HisKA"/>
    <property type="match status" value="1"/>
</dbReference>
<evidence type="ECO:0000256" key="2">
    <source>
        <dbReference type="ARBA" id="ARBA00004141"/>
    </source>
</evidence>
<keyword evidence="4" id="KW-0597">Phosphoprotein</keyword>
<dbReference type="PANTHER" id="PTHR45569:SF1">
    <property type="entry name" value="SENSOR PROTEIN KDPD"/>
    <property type="match status" value="1"/>
</dbReference>
<evidence type="ECO:0000313" key="15">
    <source>
        <dbReference type="EMBL" id="RZT91586.1"/>
    </source>
</evidence>
<keyword evidence="12 13" id="KW-0472">Membrane</keyword>
<dbReference type="RefSeq" id="WP_130305172.1">
    <property type="nucleotide sequence ID" value="NZ_SHKO01000005.1"/>
</dbReference>
<keyword evidence="16" id="KW-1185">Reference proteome</keyword>
<name>A0A4Q7V4X7_9BURK</name>
<keyword evidence="7" id="KW-0547">Nucleotide-binding</keyword>
<dbReference type="InterPro" id="IPR003594">
    <property type="entry name" value="HATPase_dom"/>
</dbReference>
<dbReference type="GO" id="GO:0005737">
    <property type="term" value="C:cytoplasm"/>
    <property type="evidence" value="ECO:0007669"/>
    <property type="project" value="UniProtKB-ARBA"/>
</dbReference>
<dbReference type="GO" id="GO:0005886">
    <property type="term" value="C:plasma membrane"/>
    <property type="evidence" value="ECO:0007669"/>
    <property type="project" value="TreeGrafter"/>
</dbReference>
<keyword evidence="11" id="KW-0902">Two-component regulatory system</keyword>
<accession>A0A4Q7V4X7</accession>
<dbReference type="OrthoDB" id="9806130at2"/>
<dbReference type="InterPro" id="IPR003661">
    <property type="entry name" value="HisK_dim/P_dom"/>
</dbReference>
<dbReference type="EC" id="2.7.13.3" evidence="3"/>
<dbReference type="InterPro" id="IPR004358">
    <property type="entry name" value="Sig_transdc_His_kin-like_C"/>
</dbReference>
<dbReference type="SUPFAM" id="SSF55874">
    <property type="entry name" value="ATPase domain of HSP90 chaperone/DNA topoisomerase II/histidine kinase"/>
    <property type="match status" value="1"/>
</dbReference>